<accession>A0A075APZ2</accession>
<dbReference type="EMBL" id="KE561170">
    <property type="protein sequence ID" value="EPZ32183.1"/>
    <property type="molecule type" value="Genomic_DNA"/>
</dbReference>
<protein>
    <submittedName>
        <fullName evidence="2">Uncharacterized protein</fullName>
    </submittedName>
</protein>
<sequence>MFKFTTPLFKLTEDTHKIILRAFAANPSLETKRKLCVYYGIRYDKMKQVLANARRNIRKGLWTDMDPVVLKHVKDMEILEETRAENNQNNETFMESQVKGQVKDKNKTNKNRYQKGMANGRNNNRRGIAKERTREIIL</sequence>
<proteinExistence type="predicted"/>
<evidence type="ECO:0000256" key="1">
    <source>
        <dbReference type="SAM" id="MobiDB-lite"/>
    </source>
</evidence>
<organism evidence="2 3">
    <name type="scientific">Rozella allomycis (strain CSF55)</name>
    <dbReference type="NCBI Taxonomy" id="988480"/>
    <lineage>
        <taxon>Eukaryota</taxon>
        <taxon>Fungi</taxon>
        <taxon>Fungi incertae sedis</taxon>
        <taxon>Cryptomycota</taxon>
        <taxon>Cryptomycota incertae sedis</taxon>
        <taxon>Rozella</taxon>
    </lineage>
</organism>
<dbReference type="Proteomes" id="UP000030755">
    <property type="component" value="Unassembled WGS sequence"/>
</dbReference>
<gene>
    <name evidence="2" type="ORF">O9G_004957</name>
</gene>
<dbReference type="HOGENOM" id="CLU_1856433_0_0_1"/>
<feature type="compositionally biased region" description="Basic and acidic residues" evidence="1">
    <location>
        <begin position="128"/>
        <end position="138"/>
    </location>
</feature>
<evidence type="ECO:0000313" key="2">
    <source>
        <dbReference type="EMBL" id="EPZ32183.1"/>
    </source>
</evidence>
<name>A0A075APZ2_ROZAC</name>
<reference evidence="2 3" key="1">
    <citation type="journal article" date="2013" name="Curr. Biol.">
        <title>Shared signatures of parasitism and phylogenomics unite Cryptomycota and microsporidia.</title>
        <authorList>
            <person name="James T.Y."/>
            <person name="Pelin A."/>
            <person name="Bonen L."/>
            <person name="Ahrendt S."/>
            <person name="Sain D."/>
            <person name="Corradi N."/>
            <person name="Stajich J.E."/>
        </authorList>
    </citation>
    <scope>NUCLEOTIDE SEQUENCE [LARGE SCALE GENOMIC DNA]</scope>
    <source>
        <strain evidence="2 3">CSF55</strain>
    </source>
</reference>
<evidence type="ECO:0000313" key="3">
    <source>
        <dbReference type="Proteomes" id="UP000030755"/>
    </source>
</evidence>
<feature type="compositionally biased region" description="Polar residues" evidence="1">
    <location>
        <begin position="85"/>
        <end position="99"/>
    </location>
</feature>
<feature type="region of interest" description="Disordered" evidence="1">
    <location>
        <begin position="82"/>
        <end position="138"/>
    </location>
</feature>
<dbReference type="AlphaFoldDB" id="A0A075APZ2"/>
<keyword evidence="3" id="KW-1185">Reference proteome</keyword>